<reference evidence="10 11" key="1">
    <citation type="journal article" date="2012" name="J. Bacteriol.">
        <title>Complete genome sequence of the hyperthermophilic cellulolytic Crenarchaeon 'Thermogladius cellulolyticus' 1633.</title>
        <authorList>
            <person name="Mardanov A.V."/>
            <person name="Kochetkova T.V."/>
            <person name="Beletsky A.V."/>
            <person name="Bonch-Osmolovskaya E.A."/>
            <person name="Ravin N.V."/>
            <person name="Skryabin K.G."/>
        </authorList>
    </citation>
    <scope>NUCLEOTIDE SEQUENCE [LARGE SCALE GENOMIC DNA]</scope>
    <source>
        <strain evidence="11">DSM 22663 / VKM B-2946 / 1633</strain>
    </source>
</reference>
<dbReference type="EMBL" id="CP003531">
    <property type="protein sequence ID" value="AFK50986.1"/>
    <property type="molecule type" value="Genomic_DNA"/>
</dbReference>
<dbReference type="eggNOG" id="arCOG04228">
    <property type="taxonomic scope" value="Archaea"/>
</dbReference>
<dbReference type="FunCoup" id="I3TDZ8">
    <property type="interactions" value="175"/>
</dbReference>
<dbReference type="Gene3D" id="3.40.1490.10">
    <property type="entry name" value="Bit1"/>
    <property type="match status" value="1"/>
</dbReference>
<evidence type="ECO:0000256" key="7">
    <source>
        <dbReference type="ARBA" id="ARBA00048707"/>
    </source>
</evidence>
<evidence type="ECO:0000256" key="3">
    <source>
        <dbReference type="ARBA" id="ARBA00013260"/>
    </source>
</evidence>
<organism evidence="10 11">
    <name type="scientific">Thermogladius calderae (strain DSM 22663 / VKM B-2946 / 1633)</name>
    <dbReference type="NCBI Taxonomy" id="1184251"/>
    <lineage>
        <taxon>Archaea</taxon>
        <taxon>Thermoproteota</taxon>
        <taxon>Thermoprotei</taxon>
        <taxon>Desulfurococcales</taxon>
        <taxon>Desulfurococcaceae</taxon>
        <taxon>Thermogladius</taxon>
    </lineage>
</organism>
<dbReference type="OrthoDB" id="6075at2157"/>
<dbReference type="FunFam" id="3.40.1490.10:FF:000001">
    <property type="entry name" value="Peptidyl-tRNA hydrolase 2"/>
    <property type="match status" value="1"/>
</dbReference>
<dbReference type="PANTHER" id="PTHR12649">
    <property type="entry name" value="PEPTIDYL-TRNA HYDROLASE 2"/>
    <property type="match status" value="1"/>
</dbReference>
<dbReference type="SUPFAM" id="SSF102462">
    <property type="entry name" value="Peptidyl-tRNA hydrolase II"/>
    <property type="match status" value="1"/>
</dbReference>
<dbReference type="InterPro" id="IPR023476">
    <property type="entry name" value="Pep_tRNA_hydro_II_dom_sf"/>
</dbReference>
<dbReference type="InParanoid" id="I3TDZ8"/>
<protein>
    <recommendedName>
        <fullName evidence="8 9">Peptidyl-tRNA hydrolase</fullName>
        <shortName evidence="9">PTH</shortName>
        <ecNumber evidence="3 9">3.1.1.29</ecNumber>
    </recommendedName>
</protein>
<sequence length="120" mass="13139">MAGEDYKQVVIVRSDLNMSRGKIAVQVAHASLIAAFEAYKERREWFTAWWESGQKKVVVKVSSEGELLELYEKARQRGLPASLVRDAGLTELPPGTLTAVAIGPCPSKLVDELTGGLKLL</sequence>
<evidence type="ECO:0000256" key="1">
    <source>
        <dbReference type="ARBA" id="ARBA00003043"/>
    </source>
</evidence>
<name>I3TDZ8_THEC1</name>
<dbReference type="EC" id="3.1.1.29" evidence="3 9"/>
<comment type="similarity">
    <text evidence="6 9">Belongs to the PTH2 family.</text>
</comment>
<keyword evidence="11" id="KW-1185">Reference proteome</keyword>
<dbReference type="AlphaFoldDB" id="I3TDZ8"/>
<dbReference type="InterPro" id="IPR002833">
    <property type="entry name" value="PTH2"/>
</dbReference>
<dbReference type="NCBIfam" id="NF003314">
    <property type="entry name" value="PRK04322.1"/>
    <property type="match status" value="1"/>
</dbReference>
<keyword evidence="4 9" id="KW-0963">Cytoplasm</keyword>
<gene>
    <name evidence="9" type="primary">pth</name>
    <name evidence="10" type="ordered locus">TCELL_0561</name>
</gene>
<proteinExistence type="inferred from homology"/>
<evidence type="ECO:0000256" key="2">
    <source>
        <dbReference type="ARBA" id="ARBA00004496"/>
    </source>
</evidence>
<keyword evidence="5 9" id="KW-0378">Hydrolase</keyword>
<dbReference type="GO" id="GO:0005829">
    <property type="term" value="C:cytosol"/>
    <property type="evidence" value="ECO:0007669"/>
    <property type="project" value="TreeGrafter"/>
</dbReference>
<dbReference type="PANTHER" id="PTHR12649:SF11">
    <property type="entry name" value="PEPTIDYL-TRNA HYDROLASE 2, MITOCHONDRIAL"/>
    <property type="match status" value="1"/>
</dbReference>
<evidence type="ECO:0000256" key="5">
    <source>
        <dbReference type="ARBA" id="ARBA00022801"/>
    </source>
</evidence>
<dbReference type="GO" id="GO:0006412">
    <property type="term" value="P:translation"/>
    <property type="evidence" value="ECO:0007669"/>
    <property type="project" value="UniProtKB-UniRule"/>
</dbReference>
<dbReference type="HOGENOM" id="CLU_073661_2_2_2"/>
<evidence type="ECO:0000256" key="8">
    <source>
        <dbReference type="ARBA" id="ARBA00050038"/>
    </source>
</evidence>
<evidence type="ECO:0000256" key="6">
    <source>
        <dbReference type="ARBA" id="ARBA00038050"/>
    </source>
</evidence>
<evidence type="ECO:0000256" key="4">
    <source>
        <dbReference type="ARBA" id="ARBA00022490"/>
    </source>
</evidence>
<dbReference type="RefSeq" id="WP_014737236.1">
    <property type="nucleotide sequence ID" value="NC_017954.1"/>
</dbReference>
<evidence type="ECO:0000256" key="9">
    <source>
        <dbReference type="HAMAP-Rule" id="MF_00628"/>
    </source>
</evidence>
<dbReference type="InterPro" id="IPR034759">
    <property type="entry name" value="Pept_tRNA_hydro_arch"/>
</dbReference>
<dbReference type="GO" id="GO:0004045">
    <property type="term" value="F:peptidyl-tRNA hydrolase activity"/>
    <property type="evidence" value="ECO:0007669"/>
    <property type="project" value="UniProtKB-UniRule"/>
</dbReference>
<accession>I3TDZ8</accession>
<comment type="catalytic activity">
    <reaction evidence="7 9">
        <text>an N-acyl-L-alpha-aminoacyl-tRNA + H2O = an N-acyl-L-amino acid + a tRNA + H(+)</text>
        <dbReference type="Rhea" id="RHEA:54448"/>
        <dbReference type="Rhea" id="RHEA-COMP:10123"/>
        <dbReference type="Rhea" id="RHEA-COMP:13883"/>
        <dbReference type="ChEBI" id="CHEBI:15377"/>
        <dbReference type="ChEBI" id="CHEBI:15378"/>
        <dbReference type="ChEBI" id="CHEBI:59874"/>
        <dbReference type="ChEBI" id="CHEBI:78442"/>
        <dbReference type="ChEBI" id="CHEBI:138191"/>
        <dbReference type="EC" id="3.1.1.29"/>
    </reaction>
</comment>
<dbReference type="NCBIfam" id="TIGR00283">
    <property type="entry name" value="arch_pth2"/>
    <property type="match status" value="1"/>
</dbReference>
<comment type="function">
    <text evidence="1 9">The natural substrate for this enzyme may be peptidyl-tRNAs which drop off the ribosome during protein synthesis.</text>
</comment>
<dbReference type="Proteomes" id="UP000005270">
    <property type="component" value="Chromosome"/>
</dbReference>
<comment type="subcellular location">
    <subcellularLocation>
        <location evidence="2 9">Cytoplasm</location>
    </subcellularLocation>
</comment>
<evidence type="ECO:0000313" key="10">
    <source>
        <dbReference type="EMBL" id="AFK50986.1"/>
    </source>
</evidence>
<evidence type="ECO:0000313" key="11">
    <source>
        <dbReference type="Proteomes" id="UP000005270"/>
    </source>
</evidence>
<dbReference type="HAMAP" id="MF_00628">
    <property type="entry name" value="Pept_tRNA_hydro_arch"/>
    <property type="match status" value="1"/>
</dbReference>
<dbReference type="STRING" id="1184251.TCELL_0561"/>
<dbReference type="Pfam" id="PF01981">
    <property type="entry name" value="PTH2"/>
    <property type="match status" value="1"/>
</dbReference>
<dbReference type="KEGG" id="thg:TCELL_0561"/>
<dbReference type="CDD" id="cd02430">
    <property type="entry name" value="PTH2"/>
    <property type="match status" value="1"/>
</dbReference>
<dbReference type="GeneID" id="13012865"/>